<reference evidence="2 3" key="1">
    <citation type="submission" date="2019-02" db="EMBL/GenBank/DDBJ databases">
        <title>Deep-cultivation of Planctomycetes and their phenomic and genomic characterization uncovers novel biology.</title>
        <authorList>
            <person name="Wiegand S."/>
            <person name="Jogler M."/>
            <person name="Boedeker C."/>
            <person name="Pinto D."/>
            <person name="Vollmers J."/>
            <person name="Rivas-Marin E."/>
            <person name="Kohn T."/>
            <person name="Peeters S.H."/>
            <person name="Heuer A."/>
            <person name="Rast P."/>
            <person name="Oberbeckmann S."/>
            <person name="Bunk B."/>
            <person name="Jeske O."/>
            <person name="Meyerdierks A."/>
            <person name="Storesund J.E."/>
            <person name="Kallscheuer N."/>
            <person name="Luecker S."/>
            <person name="Lage O.M."/>
            <person name="Pohl T."/>
            <person name="Merkel B.J."/>
            <person name="Hornburger P."/>
            <person name="Mueller R.-W."/>
            <person name="Bruemmer F."/>
            <person name="Labrenz M."/>
            <person name="Spormann A.M."/>
            <person name="Op den Camp H."/>
            <person name="Overmann J."/>
            <person name="Amann R."/>
            <person name="Jetten M.S.M."/>
            <person name="Mascher T."/>
            <person name="Medema M.H."/>
            <person name="Devos D.P."/>
            <person name="Kaster A.-K."/>
            <person name="Ovreas L."/>
            <person name="Rohde M."/>
            <person name="Galperin M.Y."/>
            <person name="Jogler C."/>
        </authorList>
    </citation>
    <scope>NUCLEOTIDE SEQUENCE [LARGE SCALE GENOMIC DNA]</scope>
    <source>
        <strain evidence="2 3">Mal4</strain>
    </source>
</reference>
<dbReference type="RefSeq" id="WP_145368710.1">
    <property type="nucleotide sequence ID" value="NZ_CP036275.1"/>
</dbReference>
<name>A0A517Z5E6_9PLAN</name>
<protein>
    <submittedName>
        <fullName evidence="2">Uncharacterized protein</fullName>
    </submittedName>
</protein>
<feature type="signal peptide" evidence="1">
    <location>
        <begin position="1"/>
        <end position="22"/>
    </location>
</feature>
<evidence type="ECO:0000313" key="2">
    <source>
        <dbReference type="EMBL" id="QDU37696.1"/>
    </source>
</evidence>
<organism evidence="2 3">
    <name type="scientific">Maioricimonas rarisocia</name>
    <dbReference type="NCBI Taxonomy" id="2528026"/>
    <lineage>
        <taxon>Bacteria</taxon>
        <taxon>Pseudomonadati</taxon>
        <taxon>Planctomycetota</taxon>
        <taxon>Planctomycetia</taxon>
        <taxon>Planctomycetales</taxon>
        <taxon>Planctomycetaceae</taxon>
        <taxon>Maioricimonas</taxon>
    </lineage>
</organism>
<dbReference type="EMBL" id="CP036275">
    <property type="protein sequence ID" value="QDU37696.1"/>
    <property type="molecule type" value="Genomic_DNA"/>
</dbReference>
<dbReference type="Proteomes" id="UP000320496">
    <property type="component" value="Chromosome"/>
</dbReference>
<accession>A0A517Z5E6</accession>
<feature type="chain" id="PRO_5021775657" evidence="1">
    <location>
        <begin position="23"/>
        <end position="180"/>
    </location>
</feature>
<evidence type="ECO:0000313" key="3">
    <source>
        <dbReference type="Proteomes" id="UP000320496"/>
    </source>
</evidence>
<gene>
    <name evidence="2" type="ORF">Mal4_20120</name>
</gene>
<sequence precursor="true">MIRNLLALIVSTLVLVPGVVEAEEPTPKKAGRTEFNPVYVKIIMPTAPADREKDRPVVESWIAGDLKERGQTRFTAVTGWVPLDLSPFGATDVWDGANLDGVVYCPVGADIPDRAEGRIKVLLIGWSPGGADVTVLLKDEPGSRAIAAVERMKSEQGMPYVAVLIGPPVERPAAATGCEE</sequence>
<dbReference type="AlphaFoldDB" id="A0A517Z5E6"/>
<keyword evidence="1" id="KW-0732">Signal</keyword>
<evidence type="ECO:0000256" key="1">
    <source>
        <dbReference type="SAM" id="SignalP"/>
    </source>
</evidence>
<dbReference type="KEGG" id="mri:Mal4_20120"/>
<keyword evidence="3" id="KW-1185">Reference proteome</keyword>
<proteinExistence type="predicted"/>
<dbReference type="OrthoDB" id="266733at2"/>